<reference evidence="2" key="1">
    <citation type="journal article" date="2021" name="PeerJ">
        <title>Extensive microbial diversity within the chicken gut microbiome revealed by metagenomics and culture.</title>
        <authorList>
            <person name="Gilroy R."/>
            <person name="Ravi A."/>
            <person name="Getino M."/>
            <person name="Pursley I."/>
            <person name="Horton D.L."/>
            <person name="Alikhan N.F."/>
            <person name="Baker D."/>
            <person name="Gharbi K."/>
            <person name="Hall N."/>
            <person name="Watson M."/>
            <person name="Adriaenssens E.M."/>
            <person name="Foster-Nyarko E."/>
            <person name="Jarju S."/>
            <person name="Secka A."/>
            <person name="Antonio M."/>
            <person name="Oren A."/>
            <person name="Chaudhuri R.R."/>
            <person name="La Ragione R."/>
            <person name="Hildebrand F."/>
            <person name="Pallen M.J."/>
        </authorList>
    </citation>
    <scope>NUCLEOTIDE SEQUENCE</scope>
    <source>
        <strain evidence="2">CHK172-16539</strain>
    </source>
</reference>
<evidence type="ECO:0000259" key="1">
    <source>
        <dbReference type="PROSITE" id="PS51186"/>
    </source>
</evidence>
<gene>
    <name evidence="2" type="ORF">IAA20_10170</name>
</gene>
<dbReference type="PANTHER" id="PTHR39173">
    <property type="entry name" value="ACETYLTRANSFERASE"/>
    <property type="match status" value="1"/>
</dbReference>
<accession>A0A9D2F887</accession>
<dbReference type="EMBL" id="DXBN01000236">
    <property type="protein sequence ID" value="HIZ54295.1"/>
    <property type="molecule type" value="Genomic_DNA"/>
</dbReference>
<evidence type="ECO:0000313" key="2">
    <source>
        <dbReference type="EMBL" id="HIZ54295.1"/>
    </source>
</evidence>
<dbReference type="SUPFAM" id="SSF55729">
    <property type="entry name" value="Acyl-CoA N-acyltransferases (Nat)"/>
    <property type="match status" value="1"/>
</dbReference>
<proteinExistence type="predicted"/>
<dbReference type="InterPro" id="IPR000182">
    <property type="entry name" value="GNAT_dom"/>
</dbReference>
<dbReference type="PANTHER" id="PTHR39173:SF1">
    <property type="entry name" value="ACETYLTRANSFERASE"/>
    <property type="match status" value="1"/>
</dbReference>
<name>A0A9D2F887_9ENTE</name>
<dbReference type="EC" id="2.3.1.-" evidence="2"/>
<protein>
    <submittedName>
        <fullName evidence="2">GNAT family N-acetyltransferase</fullName>
        <ecNumber evidence="2">2.3.1.-</ecNumber>
    </submittedName>
</protein>
<dbReference type="AlphaFoldDB" id="A0A9D2F887"/>
<dbReference type="Gene3D" id="3.40.630.30">
    <property type="match status" value="1"/>
</dbReference>
<keyword evidence="2" id="KW-0012">Acyltransferase</keyword>
<dbReference type="Pfam" id="PF00583">
    <property type="entry name" value="Acetyltransf_1"/>
    <property type="match status" value="1"/>
</dbReference>
<reference evidence="2" key="2">
    <citation type="submission" date="2021-04" db="EMBL/GenBank/DDBJ databases">
        <authorList>
            <person name="Gilroy R."/>
        </authorList>
    </citation>
    <scope>NUCLEOTIDE SEQUENCE</scope>
    <source>
        <strain evidence="2">CHK172-16539</strain>
    </source>
</reference>
<dbReference type="PROSITE" id="PS51186">
    <property type="entry name" value="GNAT"/>
    <property type="match status" value="1"/>
</dbReference>
<evidence type="ECO:0000313" key="3">
    <source>
        <dbReference type="Proteomes" id="UP000824063"/>
    </source>
</evidence>
<organism evidence="2 3">
    <name type="scientific">Candidatus Enterococcus avicola</name>
    <dbReference type="NCBI Taxonomy" id="2838561"/>
    <lineage>
        <taxon>Bacteria</taxon>
        <taxon>Bacillati</taxon>
        <taxon>Bacillota</taxon>
        <taxon>Bacilli</taxon>
        <taxon>Lactobacillales</taxon>
        <taxon>Enterococcaceae</taxon>
        <taxon>Enterococcus</taxon>
    </lineage>
</organism>
<sequence length="182" mass="20837">MINDVKKEGAKLIQPSLDLLDALQVYQETFDNPTHIAGSGSITTFPTIEDWLIAMKLYENEETLPNEGRVPSRQYVLVQETPQKIIGMLALRMRLNDYLLNYGGHIGYSIAPSARKKGYGSYMLKEALKEAKNFGLARVLITCDDDNLASAKVIEKNHGILEDRRFDEENQKWVRRYWITID</sequence>
<feature type="domain" description="N-acetyltransferase" evidence="1">
    <location>
        <begin position="28"/>
        <end position="182"/>
    </location>
</feature>
<dbReference type="GO" id="GO:0016747">
    <property type="term" value="F:acyltransferase activity, transferring groups other than amino-acyl groups"/>
    <property type="evidence" value="ECO:0007669"/>
    <property type="project" value="InterPro"/>
</dbReference>
<keyword evidence="2" id="KW-0808">Transferase</keyword>
<comment type="caution">
    <text evidence="2">The sequence shown here is derived from an EMBL/GenBank/DDBJ whole genome shotgun (WGS) entry which is preliminary data.</text>
</comment>
<dbReference type="Proteomes" id="UP000824063">
    <property type="component" value="Unassembled WGS sequence"/>
</dbReference>
<dbReference type="InterPro" id="IPR016181">
    <property type="entry name" value="Acyl_CoA_acyltransferase"/>
</dbReference>